<dbReference type="CDD" id="cd06225">
    <property type="entry name" value="HAMP"/>
    <property type="match status" value="1"/>
</dbReference>
<evidence type="ECO:0000256" key="7">
    <source>
        <dbReference type="ARBA" id="ARBA00022777"/>
    </source>
</evidence>
<dbReference type="Pfam" id="PF02518">
    <property type="entry name" value="HATPase_c"/>
    <property type="match status" value="1"/>
</dbReference>
<dbReference type="Gene3D" id="1.10.287.130">
    <property type="match status" value="1"/>
</dbReference>
<comment type="catalytic activity">
    <reaction evidence="1">
        <text>ATP + protein L-histidine = ADP + protein N-phospho-L-histidine.</text>
        <dbReference type="EC" id="2.7.13.3"/>
    </reaction>
</comment>
<dbReference type="Gene3D" id="6.10.340.10">
    <property type="match status" value="1"/>
</dbReference>
<dbReference type="SMART" id="SM00388">
    <property type="entry name" value="HisKA"/>
    <property type="match status" value="1"/>
</dbReference>
<keyword evidence="10 11" id="KW-0472">Membrane</keyword>
<dbReference type="AlphaFoldDB" id="A0A6J6GAE2"/>
<dbReference type="PROSITE" id="PS50885">
    <property type="entry name" value="HAMP"/>
    <property type="match status" value="1"/>
</dbReference>
<evidence type="ECO:0000259" key="12">
    <source>
        <dbReference type="PROSITE" id="PS50109"/>
    </source>
</evidence>
<evidence type="ECO:0000256" key="3">
    <source>
        <dbReference type="ARBA" id="ARBA00012438"/>
    </source>
</evidence>
<keyword evidence="7" id="KW-0418">Kinase</keyword>
<evidence type="ECO:0000313" key="14">
    <source>
        <dbReference type="EMBL" id="CAB4593768.1"/>
    </source>
</evidence>
<accession>A0A6J6GAE2</accession>
<evidence type="ECO:0000256" key="8">
    <source>
        <dbReference type="ARBA" id="ARBA00022989"/>
    </source>
</evidence>
<dbReference type="PANTHER" id="PTHR45436:SF5">
    <property type="entry name" value="SENSOR HISTIDINE KINASE TRCS"/>
    <property type="match status" value="1"/>
</dbReference>
<dbReference type="InterPro" id="IPR003660">
    <property type="entry name" value="HAMP_dom"/>
</dbReference>
<dbReference type="InterPro" id="IPR004358">
    <property type="entry name" value="Sig_transdc_His_kin-like_C"/>
</dbReference>
<dbReference type="PRINTS" id="PR00344">
    <property type="entry name" value="BCTRLSENSOR"/>
</dbReference>
<dbReference type="Pfam" id="PF00512">
    <property type="entry name" value="HisKA"/>
    <property type="match status" value="1"/>
</dbReference>
<dbReference type="SUPFAM" id="SSF55874">
    <property type="entry name" value="ATPase domain of HSP90 chaperone/DNA topoisomerase II/histidine kinase"/>
    <property type="match status" value="1"/>
</dbReference>
<feature type="transmembrane region" description="Helical" evidence="11">
    <location>
        <begin position="162"/>
        <end position="183"/>
    </location>
</feature>
<dbReference type="Pfam" id="PF00672">
    <property type="entry name" value="HAMP"/>
    <property type="match status" value="1"/>
</dbReference>
<feature type="domain" description="HAMP" evidence="13">
    <location>
        <begin position="184"/>
        <end position="237"/>
    </location>
</feature>
<evidence type="ECO:0000256" key="11">
    <source>
        <dbReference type="SAM" id="Phobius"/>
    </source>
</evidence>
<dbReference type="InterPro" id="IPR003661">
    <property type="entry name" value="HisK_dim/P_dom"/>
</dbReference>
<evidence type="ECO:0000259" key="13">
    <source>
        <dbReference type="PROSITE" id="PS50885"/>
    </source>
</evidence>
<dbReference type="EC" id="2.7.13.3" evidence="3"/>
<keyword evidence="9" id="KW-0902">Two-component regulatory system</keyword>
<dbReference type="GO" id="GO:0000155">
    <property type="term" value="F:phosphorelay sensor kinase activity"/>
    <property type="evidence" value="ECO:0007669"/>
    <property type="project" value="InterPro"/>
</dbReference>
<dbReference type="InterPro" id="IPR050428">
    <property type="entry name" value="TCS_sensor_his_kinase"/>
</dbReference>
<keyword evidence="6 11" id="KW-0812">Transmembrane</keyword>
<protein>
    <recommendedName>
        <fullName evidence="3">histidine kinase</fullName>
        <ecNumber evidence="3">2.7.13.3</ecNumber>
    </recommendedName>
</protein>
<dbReference type="InterPro" id="IPR003594">
    <property type="entry name" value="HATPase_dom"/>
</dbReference>
<evidence type="ECO:0000256" key="5">
    <source>
        <dbReference type="ARBA" id="ARBA00022679"/>
    </source>
</evidence>
<evidence type="ECO:0000256" key="4">
    <source>
        <dbReference type="ARBA" id="ARBA00022553"/>
    </source>
</evidence>
<dbReference type="PROSITE" id="PS50109">
    <property type="entry name" value="HIS_KIN"/>
    <property type="match status" value="1"/>
</dbReference>
<keyword evidence="5" id="KW-0808">Transferase</keyword>
<dbReference type="InterPro" id="IPR036097">
    <property type="entry name" value="HisK_dim/P_sf"/>
</dbReference>
<dbReference type="PANTHER" id="PTHR45436">
    <property type="entry name" value="SENSOR HISTIDINE KINASE YKOH"/>
    <property type="match status" value="1"/>
</dbReference>
<sequence>MTLRGKIAIAMAVLTAFTAIIVAVSTYAVTDNRVRSEVDQYLDGYAQRFQDPDGRQAVITCASNNVRRLPQGVQRDPDAIQGVAFQCLDKSGSVINTIGVGTLPVSEKDLAIAASGRNETTRTVRVNGKTWRVETVGVAQGGAIQIARDYGETNRVLSTLRVWLSLIVVAAAAISALVGWLIARRATKPLVQLTDAAEEVANTGRLDVDVPEAGKDEPGRLARAFATMLAALGQSRDQQQQLVQDAGHELRTPLTSLRTNVETLQRYPDLPSETRDVILSDLQSETRELGALVDELVQLATDTWDDEPEDSVSLDFIAERVAERTRRRTGRVVELDVQSAVMIGRPRELTRAIGNLVDNAAKFSDDPTPVEVMVRPGTVVVRDHGPGINAEDQPHLFDRFYRAADARSKPGSGLGLAIVDQIVRAHGGTVTATNAPDGGAVFTIQFLT</sequence>
<evidence type="ECO:0000256" key="1">
    <source>
        <dbReference type="ARBA" id="ARBA00000085"/>
    </source>
</evidence>
<dbReference type="SUPFAM" id="SSF47384">
    <property type="entry name" value="Homodimeric domain of signal transducing histidine kinase"/>
    <property type="match status" value="1"/>
</dbReference>
<dbReference type="SUPFAM" id="SSF158472">
    <property type="entry name" value="HAMP domain-like"/>
    <property type="match status" value="1"/>
</dbReference>
<proteinExistence type="predicted"/>
<evidence type="ECO:0000256" key="9">
    <source>
        <dbReference type="ARBA" id="ARBA00023012"/>
    </source>
</evidence>
<dbReference type="InterPro" id="IPR036890">
    <property type="entry name" value="HATPase_C_sf"/>
</dbReference>
<dbReference type="Gene3D" id="3.30.565.10">
    <property type="entry name" value="Histidine kinase-like ATPase, C-terminal domain"/>
    <property type="match status" value="1"/>
</dbReference>
<dbReference type="CDD" id="cd00082">
    <property type="entry name" value="HisKA"/>
    <property type="match status" value="1"/>
</dbReference>
<feature type="domain" description="Histidine kinase" evidence="12">
    <location>
        <begin position="245"/>
        <end position="448"/>
    </location>
</feature>
<evidence type="ECO:0000256" key="10">
    <source>
        <dbReference type="ARBA" id="ARBA00023136"/>
    </source>
</evidence>
<dbReference type="CDD" id="cd00075">
    <property type="entry name" value="HATPase"/>
    <property type="match status" value="1"/>
</dbReference>
<evidence type="ECO:0000256" key="6">
    <source>
        <dbReference type="ARBA" id="ARBA00022692"/>
    </source>
</evidence>
<keyword evidence="8 11" id="KW-1133">Transmembrane helix</keyword>
<keyword evidence="4" id="KW-0597">Phosphoprotein</keyword>
<feature type="transmembrane region" description="Helical" evidence="11">
    <location>
        <begin position="7"/>
        <end position="29"/>
    </location>
</feature>
<gene>
    <name evidence="14" type="ORF">UFOPK1762_01490</name>
</gene>
<dbReference type="SMART" id="SM00387">
    <property type="entry name" value="HATPase_c"/>
    <property type="match status" value="1"/>
</dbReference>
<evidence type="ECO:0000256" key="2">
    <source>
        <dbReference type="ARBA" id="ARBA00004370"/>
    </source>
</evidence>
<dbReference type="InterPro" id="IPR005467">
    <property type="entry name" value="His_kinase_dom"/>
</dbReference>
<dbReference type="GO" id="GO:0005886">
    <property type="term" value="C:plasma membrane"/>
    <property type="evidence" value="ECO:0007669"/>
    <property type="project" value="TreeGrafter"/>
</dbReference>
<dbReference type="SMART" id="SM00304">
    <property type="entry name" value="HAMP"/>
    <property type="match status" value="1"/>
</dbReference>
<name>A0A6J6GAE2_9ZZZZ</name>
<comment type="subcellular location">
    <subcellularLocation>
        <location evidence="2">Membrane</location>
    </subcellularLocation>
</comment>
<organism evidence="14">
    <name type="scientific">freshwater metagenome</name>
    <dbReference type="NCBI Taxonomy" id="449393"/>
    <lineage>
        <taxon>unclassified sequences</taxon>
        <taxon>metagenomes</taxon>
        <taxon>ecological metagenomes</taxon>
    </lineage>
</organism>
<reference evidence="14" key="1">
    <citation type="submission" date="2020-05" db="EMBL/GenBank/DDBJ databases">
        <authorList>
            <person name="Chiriac C."/>
            <person name="Salcher M."/>
            <person name="Ghai R."/>
            <person name="Kavagutti S V."/>
        </authorList>
    </citation>
    <scope>NUCLEOTIDE SEQUENCE</scope>
</reference>
<dbReference type="EMBL" id="CAEZTY010000069">
    <property type="protein sequence ID" value="CAB4593768.1"/>
    <property type="molecule type" value="Genomic_DNA"/>
</dbReference>